<gene>
    <name evidence="4" type="ORF">JJC05_03610</name>
</gene>
<dbReference type="Proteomes" id="UP000824721">
    <property type="component" value="Chromosome"/>
</dbReference>
<evidence type="ECO:0000256" key="1">
    <source>
        <dbReference type="ARBA" id="ARBA00022630"/>
    </source>
</evidence>
<dbReference type="KEGG" id="fdv:JJC05_03610"/>
<dbReference type="InterPro" id="IPR029039">
    <property type="entry name" value="Flavoprotein-like_sf"/>
</dbReference>
<reference evidence="4" key="1">
    <citation type="submission" date="2020-12" db="EMBL/GenBank/DDBJ databases">
        <title>Genome sequencing of genetic groups of Flavobacterium columnare.</title>
        <authorList>
            <person name="Waldbieser G.C."/>
            <person name="Griffin M.J."/>
            <person name="LaFrentz B.R."/>
        </authorList>
    </citation>
    <scope>NUCLEOTIDE SEQUENCE</scope>
    <source>
        <strain evidence="4">90-106</strain>
    </source>
</reference>
<feature type="transmembrane region" description="Helical" evidence="2">
    <location>
        <begin position="66"/>
        <end position="89"/>
    </location>
</feature>
<dbReference type="PROSITE" id="PS50902">
    <property type="entry name" value="FLAVODOXIN_LIKE"/>
    <property type="match status" value="1"/>
</dbReference>
<dbReference type="SUPFAM" id="SSF52218">
    <property type="entry name" value="Flavoproteins"/>
    <property type="match status" value="1"/>
</dbReference>
<dbReference type="Pfam" id="PF00258">
    <property type="entry name" value="Flavodoxin_1"/>
    <property type="match status" value="1"/>
</dbReference>
<dbReference type="EMBL" id="CP067378">
    <property type="protein sequence ID" value="QYS89404.1"/>
    <property type="molecule type" value="Genomic_DNA"/>
</dbReference>
<dbReference type="InterPro" id="IPR001094">
    <property type="entry name" value="Flavdoxin-like"/>
</dbReference>
<organism evidence="4">
    <name type="scientific">Flavobacterium columnare</name>
    <dbReference type="NCBI Taxonomy" id="996"/>
    <lineage>
        <taxon>Bacteria</taxon>
        <taxon>Pseudomonadati</taxon>
        <taxon>Bacteroidota</taxon>
        <taxon>Flavobacteriia</taxon>
        <taxon>Flavobacteriales</taxon>
        <taxon>Flavobacteriaceae</taxon>
        <taxon>Flavobacterium</taxon>
    </lineage>
</organism>
<dbReference type="InterPro" id="IPR008254">
    <property type="entry name" value="Flavodoxin/NO_synth"/>
</dbReference>
<evidence type="ECO:0000256" key="2">
    <source>
        <dbReference type="SAM" id="Phobius"/>
    </source>
</evidence>
<keyword evidence="2" id="KW-0812">Transmembrane</keyword>
<dbReference type="AlphaFoldDB" id="A0A8G0KX57"/>
<dbReference type="GO" id="GO:0004783">
    <property type="term" value="F:sulfite reductase (NADPH) activity"/>
    <property type="evidence" value="ECO:0007669"/>
    <property type="project" value="TreeGrafter"/>
</dbReference>
<evidence type="ECO:0000313" key="4">
    <source>
        <dbReference type="EMBL" id="QYS89404.1"/>
    </source>
</evidence>
<evidence type="ECO:0000259" key="3">
    <source>
        <dbReference type="PROSITE" id="PS50902"/>
    </source>
</evidence>
<dbReference type="PANTHER" id="PTHR19384:SF109">
    <property type="entry name" value="SULFITE REDUCTASE [NADPH] FLAVOPROTEIN COMPONENT"/>
    <property type="match status" value="1"/>
</dbReference>
<name>A0A8G0KX57_9FLAO</name>
<dbReference type="Gene3D" id="3.40.50.360">
    <property type="match status" value="1"/>
</dbReference>
<protein>
    <submittedName>
        <fullName evidence="4">Flavodoxin domain-containing protein</fullName>
    </submittedName>
</protein>
<keyword evidence="2" id="KW-0472">Membrane</keyword>
<dbReference type="GO" id="GO:0010181">
    <property type="term" value="F:FMN binding"/>
    <property type="evidence" value="ECO:0007669"/>
    <property type="project" value="InterPro"/>
</dbReference>
<dbReference type="PANTHER" id="PTHR19384">
    <property type="entry name" value="NITRIC OXIDE SYNTHASE-RELATED"/>
    <property type="match status" value="1"/>
</dbReference>
<sequence length="275" mass="31972">MILLSEVQKLEFPFTDEVEEHFILKLKDREILINQWDGSILSEVSISKWIKLENLSLDLHTGRISIIWSFILLLAVLSILFFIISGFVISYKRLRYKPTNIYTLEKSELIILVGSENGNTMKFANTVHTQFLEQGVKSFIIPMNQYQIFPNAHTILFLTSTYGEGEAPDNARYLEQSIRKYKQSKNIQTAVVGFGSSQYPNFCGYAKKIERLLETQAWTQKILDLHTINDQSMTDWLNWVNSWNAVSGIPLSTLETTYLTKNKKKYFLKYYLKPK</sequence>
<accession>A0A8G0KX57</accession>
<dbReference type="PRINTS" id="PR00369">
    <property type="entry name" value="FLAVODOXIN"/>
</dbReference>
<keyword evidence="1" id="KW-0285">Flavoprotein</keyword>
<keyword evidence="2" id="KW-1133">Transmembrane helix</keyword>
<dbReference type="GO" id="GO:0050660">
    <property type="term" value="F:flavin adenine dinucleotide binding"/>
    <property type="evidence" value="ECO:0007669"/>
    <property type="project" value="TreeGrafter"/>
</dbReference>
<dbReference type="GO" id="GO:0005829">
    <property type="term" value="C:cytosol"/>
    <property type="evidence" value="ECO:0007669"/>
    <property type="project" value="TreeGrafter"/>
</dbReference>
<proteinExistence type="predicted"/>
<feature type="domain" description="Flavodoxin-like" evidence="3">
    <location>
        <begin position="109"/>
        <end position="244"/>
    </location>
</feature>